<gene>
    <name evidence="3" type="primary">Arhgap10</name>
</gene>
<dbReference type="GO" id="GO:0005737">
    <property type="term" value="C:cytoplasm"/>
    <property type="evidence" value="ECO:0007669"/>
    <property type="project" value="InterPro"/>
</dbReference>
<sequence length="106" mass="12388">MLSFFQGMFTFYHQGHELAKDFNHYKMELQINIQNQLGKSERIPSMCEEKAVPNWSSRTVENPWNVTTCFDGTTFICEGVLLSYGGRTRGFRRRSCSVMVFFSNRI</sequence>
<dbReference type="AlphaFoldDB" id="A0AAX6S323"/>
<dbReference type="InterPro" id="IPR004148">
    <property type="entry name" value="BAR_dom"/>
</dbReference>
<dbReference type="SUPFAM" id="SSF103657">
    <property type="entry name" value="BAR/IMD domain-like"/>
    <property type="match status" value="1"/>
</dbReference>
<name>A0AAX6S323_HETGA</name>
<proteinExistence type="predicted"/>
<dbReference type="InterPro" id="IPR027267">
    <property type="entry name" value="AH/BAR_dom_sf"/>
</dbReference>
<organism evidence="2 3">
    <name type="scientific">Heterocephalus glaber</name>
    <name type="common">Naked mole rat</name>
    <dbReference type="NCBI Taxonomy" id="10181"/>
    <lineage>
        <taxon>Eukaryota</taxon>
        <taxon>Metazoa</taxon>
        <taxon>Chordata</taxon>
        <taxon>Craniata</taxon>
        <taxon>Vertebrata</taxon>
        <taxon>Euteleostomi</taxon>
        <taxon>Mammalia</taxon>
        <taxon>Eutheria</taxon>
        <taxon>Euarchontoglires</taxon>
        <taxon>Glires</taxon>
        <taxon>Rodentia</taxon>
        <taxon>Hystricomorpha</taxon>
        <taxon>Bathyergidae</taxon>
        <taxon>Heterocephalus</taxon>
    </lineage>
</organism>
<dbReference type="CTD" id="79658"/>
<reference evidence="3" key="1">
    <citation type="submission" date="2025-08" db="UniProtKB">
        <authorList>
            <consortium name="RefSeq"/>
        </authorList>
    </citation>
    <scope>IDENTIFICATION</scope>
</reference>
<evidence type="ECO:0000313" key="2">
    <source>
        <dbReference type="Proteomes" id="UP000694906"/>
    </source>
</evidence>
<evidence type="ECO:0000313" key="3">
    <source>
        <dbReference type="RefSeq" id="XP_021103352.1"/>
    </source>
</evidence>
<protein>
    <submittedName>
        <fullName evidence="3">Rho GTPase-activating protein 10</fullName>
    </submittedName>
</protein>
<feature type="domain" description="BAR" evidence="1">
    <location>
        <begin position="1"/>
        <end position="36"/>
    </location>
</feature>
<dbReference type="Proteomes" id="UP000694906">
    <property type="component" value="Unplaced"/>
</dbReference>
<dbReference type="GeneID" id="101702885"/>
<accession>A0AAX6S323</accession>
<dbReference type="Pfam" id="PF16746">
    <property type="entry name" value="BAR_3"/>
    <property type="match status" value="1"/>
</dbReference>
<evidence type="ECO:0000259" key="1">
    <source>
        <dbReference type="Pfam" id="PF16746"/>
    </source>
</evidence>
<dbReference type="Gene3D" id="1.20.1270.60">
    <property type="entry name" value="Arfaptin homology (AH) domain/BAR domain"/>
    <property type="match status" value="1"/>
</dbReference>
<dbReference type="RefSeq" id="XP_021103352.1">
    <property type="nucleotide sequence ID" value="XM_021247693.1"/>
</dbReference>
<keyword evidence="2" id="KW-1185">Reference proteome</keyword>